<reference evidence="1 2" key="1">
    <citation type="submission" date="2024-01" db="EMBL/GenBank/DDBJ databases">
        <authorList>
            <person name="Alioto T."/>
            <person name="Alioto T."/>
            <person name="Gomez Garrido J."/>
        </authorList>
    </citation>
    <scope>NUCLEOTIDE SEQUENCE [LARGE SCALE GENOMIC DNA]</scope>
</reference>
<name>A0AAV1MVD2_SCOSC</name>
<gene>
    <name evidence="1" type="ORF">FSCOSCO3_A030197</name>
</gene>
<comment type="caution">
    <text evidence="1">The sequence shown here is derived from an EMBL/GenBank/DDBJ whole genome shotgun (WGS) entry which is preliminary data.</text>
</comment>
<evidence type="ECO:0000313" key="2">
    <source>
        <dbReference type="Proteomes" id="UP001314229"/>
    </source>
</evidence>
<proteinExistence type="predicted"/>
<keyword evidence="2" id="KW-1185">Reference proteome</keyword>
<accession>A0AAV1MVD2</accession>
<dbReference type="Proteomes" id="UP001314229">
    <property type="component" value="Unassembled WGS sequence"/>
</dbReference>
<protein>
    <submittedName>
        <fullName evidence="1">Uncharacterized protein</fullName>
    </submittedName>
</protein>
<evidence type="ECO:0000313" key="1">
    <source>
        <dbReference type="EMBL" id="CAK6951000.1"/>
    </source>
</evidence>
<dbReference type="EMBL" id="CAWUFR010000005">
    <property type="protein sequence ID" value="CAK6951000.1"/>
    <property type="molecule type" value="Genomic_DNA"/>
</dbReference>
<organism evidence="1 2">
    <name type="scientific">Scomber scombrus</name>
    <name type="common">Atlantic mackerel</name>
    <name type="synonym">Scomber vernalis</name>
    <dbReference type="NCBI Taxonomy" id="13677"/>
    <lineage>
        <taxon>Eukaryota</taxon>
        <taxon>Metazoa</taxon>
        <taxon>Chordata</taxon>
        <taxon>Craniata</taxon>
        <taxon>Vertebrata</taxon>
        <taxon>Euteleostomi</taxon>
        <taxon>Actinopterygii</taxon>
        <taxon>Neopterygii</taxon>
        <taxon>Teleostei</taxon>
        <taxon>Neoteleostei</taxon>
        <taxon>Acanthomorphata</taxon>
        <taxon>Pelagiaria</taxon>
        <taxon>Scombriformes</taxon>
        <taxon>Scombridae</taxon>
        <taxon>Scomber</taxon>
    </lineage>
</organism>
<sequence length="68" mass="7340">MGEPLPSNPALPDTLPWEKQHGPITCCTASLTLTPHVQHISCFLPTVLLDLPLNKGRVTPSAPSWEGQ</sequence>
<dbReference type="AlphaFoldDB" id="A0AAV1MVD2"/>